<feature type="transmembrane region" description="Helical" evidence="2">
    <location>
        <begin position="843"/>
        <end position="860"/>
    </location>
</feature>
<name>A0ABD3Q5P0_9STRA</name>
<keyword evidence="2" id="KW-0472">Membrane</keyword>
<keyword evidence="2" id="KW-0812">Transmembrane</keyword>
<gene>
    <name evidence="3" type="ORF">HJC23_002150</name>
</gene>
<organism evidence="3 4">
    <name type="scientific">Cyclotella cryptica</name>
    <dbReference type="NCBI Taxonomy" id="29204"/>
    <lineage>
        <taxon>Eukaryota</taxon>
        <taxon>Sar</taxon>
        <taxon>Stramenopiles</taxon>
        <taxon>Ochrophyta</taxon>
        <taxon>Bacillariophyta</taxon>
        <taxon>Coscinodiscophyceae</taxon>
        <taxon>Thalassiosirophycidae</taxon>
        <taxon>Stephanodiscales</taxon>
        <taxon>Stephanodiscaceae</taxon>
        <taxon>Cyclotella</taxon>
    </lineage>
</organism>
<sequence length="951" mass="108704">MTQLKEVTIIEEKHTDDDREPDTAMAPDESTPLLLSSQGASARSELFQSFRRQRSSARLLSLRVSSGGVARDGNFAEPVEALAPLFPSGIESYLGRKFVPYREASLVKSVPAFAPYRRKERHRNFHLYWTNEFRHWWKSSRLLVRLGGLYVYSFDSTAAPAVLLLDPEKHKTIKKLVKFAKMLGQGGDEMRIFLKTVKPFTRTMRILVGGWRWVEAAPCRRGEVGLEEFMAFVGNRVSRLVARTFTDVVAADAIFPIQRFLFRKDFLIYPMDYHPITVCVCIGIFRAISPFAASFQGSRIGRVLTRRFFSSSKNRWLPVQRIGELNLLSDDCQERDEVSQTADLVIIARMVAKALGLVQVDDKARQHEVLMDEGFEQIGAGAGGYAVYQYHYQSKSYALGSTTILLHVTPYGPSITDVMPYYTVLEYETSFDRRDKWSEFVSKSIMEGPPVVEGYCYQGAFFSPHHFAELKDMYDQQLLTYEAACKKLPIVSKSTRHGGPPRDLPTLKTFLESGKRGRKVKQNSREFNQLQKVVTTVAKEILRTLKREKRDRKDEGTYAPKGVILYFEGLDCSGKSSTGGLVQAALEKAGYQVAMRQYNRPPTAEQRARPWMDRFEVPSDTTLLDLTSNADDEKTDDDDVRIGLVWDRGPAGDFVYGNLNELPLETKLKRYKEFRDFDRQCREQGILFLKLLFVTNRDSIARTLGKRLAQKKMAKDLQTWLQACSSRSGSDVVSFEGLEAIAAHIDPTDFIAFNNYERNLRIFSNFALNTDTEANPWVVVNTGDRFAARKALMQAFRNHLEDFRRRGKHCSPCCVKDVPEHSDAVEIEDMMKFRFRMTWRHSMLAWITFMGLLLLAFIYAENTDWEDSWYRTPTKYDINELLNNTVYDDDTIVVTQKTGKTSKNDVETADKNVLPHDDVAQKKGKTVKKDIETKEGSKEKEDATEKASKKM</sequence>
<accession>A0ABD3Q5P0</accession>
<feature type="region of interest" description="Disordered" evidence="1">
    <location>
        <begin position="1"/>
        <end position="35"/>
    </location>
</feature>
<keyword evidence="2" id="KW-1133">Transmembrane helix</keyword>
<comment type="caution">
    <text evidence="3">The sequence shown here is derived from an EMBL/GenBank/DDBJ whole genome shotgun (WGS) entry which is preliminary data.</text>
</comment>
<protein>
    <recommendedName>
        <fullName evidence="5">Thymidylate kinase-like domain-containing protein</fullName>
    </recommendedName>
</protein>
<dbReference type="InterPro" id="IPR027417">
    <property type="entry name" value="P-loop_NTPase"/>
</dbReference>
<evidence type="ECO:0000313" key="4">
    <source>
        <dbReference type="Proteomes" id="UP001516023"/>
    </source>
</evidence>
<evidence type="ECO:0000313" key="3">
    <source>
        <dbReference type="EMBL" id="KAL3795879.1"/>
    </source>
</evidence>
<feature type="compositionally biased region" description="Basic and acidic residues" evidence="1">
    <location>
        <begin position="8"/>
        <end position="17"/>
    </location>
</feature>
<dbReference type="Gene3D" id="3.40.50.300">
    <property type="entry name" value="P-loop containing nucleotide triphosphate hydrolases"/>
    <property type="match status" value="1"/>
</dbReference>
<evidence type="ECO:0000256" key="1">
    <source>
        <dbReference type="SAM" id="MobiDB-lite"/>
    </source>
</evidence>
<keyword evidence="4" id="KW-1185">Reference proteome</keyword>
<reference evidence="3 4" key="1">
    <citation type="journal article" date="2020" name="G3 (Bethesda)">
        <title>Improved Reference Genome for Cyclotella cryptica CCMP332, a Model for Cell Wall Morphogenesis, Salinity Adaptation, and Lipid Production in Diatoms (Bacillariophyta).</title>
        <authorList>
            <person name="Roberts W.R."/>
            <person name="Downey K.M."/>
            <person name="Ruck E.C."/>
            <person name="Traller J.C."/>
            <person name="Alverson A.J."/>
        </authorList>
    </citation>
    <scope>NUCLEOTIDE SEQUENCE [LARGE SCALE GENOMIC DNA]</scope>
    <source>
        <strain evidence="3 4">CCMP332</strain>
    </source>
</reference>
<feature type="compositionally biased region" description="Basic and acidic residues" evidence="1">
    <location>
        <begin position="902"/>
        <end position="951"/>
    </location>
</feature>
<evidence type="ECO:0000256" key="2">
    <source>
        <dbReference type="SAM" id="Phobius"/>
    </source>
</evidence>
<dbReference type="AlphaFoldDB" id="A0ABD3Q5P0"/>
<evidence type="ECO:0008006" key="5">
    <source>
        <dbReference type="Google" id="ProtNLM"/>
    </source>
</evidence>
<dbReference type="Proteomes" id="UP001516023">
    <property type="component" value="Unassembled WGS sequence"/>
</dbReference>
<dbReference type="EMBL" id="JABMIG020000067">
    <property type="protein sequence ID" value="KAL3795879.1"/>
    <property type="molecule type" value="Genomic_DNA"/>
</dbReference>
<feature type="region of interest" description="Disordered" evidence="1">
    <location>
        <begin position="899"/>
        <end position="951"/>
    </location>
</feature>
<proteinExistence type="predicted"/>